<feature type="domain" description="RRM" evidence="7">
    <location>
        <begin position="69"/>
        <end position="147"/>
    </location>
</feature>
<dbReference type="SUPFAM" id="SSF54768">
    <property type="entry name" value="dsRNA-binding domain-like"/>
    <property type="match status" value="1"/>
</dbReference>
<feature type="region of interest" description="Disordered" evidence="6">
    <location>
        <begin position="1"/>
        <end position="26"/>
    </location>
</feature>
<feature type="region of interest" description="Disordered" evidence="6">
    <location>
        <begin position="38"/>
        <end position="64"/>
    </location>
</feature>
<dbReference type="Pfam" id="PF14709">
    <property type="entry name" value="DND1_DSRM"/>
    <property type="match status" value="1"/>
</dbReference>
<protein>
    <submittedName>
        <fullName evidence="8">APOB1 complementation factor</fullName>
    </submittedName>
</protein>
<dbReference type="GO" id="GO:0005737">
    <property type="term" value="C:cytoplasm"/>
    <property type="evidence" value="ECO:0007669"/>
    <property type="project" value="UniProtKB-SubCell"/>
</dbReference>
<dbReference type="InterPro" id="IPR000504">
    <property type="entry name" value="RRM_dom"/>
</dbReference>
<evidence type="ECO:0000256" key="3">
    <source>
        <dbReference type="ARBA" id="ARBA00022737"/>
    </source>
</evidence>
<feature type="domain" description="RRM" evidence="7">
    <location>
        <begin position="245"/>
        <end position="315"/>
    </location>
</feature>
<evidence type="ECO:0000256" key="1">
    <source>
        <dbReference type="ARBA" id="ARBA00004496"/>
    </source>
</evidence>
<keyword evidence="4 5" id="KW-0694">RNA-binding</keyword>
<evidence type="ECO:0000256" key="4">
    <source>
        <dbReference type="ARBA" id="ARBA00022884"/>
    </source>
</evidence>
<evidence type="ECO:0000259" key="7">
    <source>
        <dbReference type="PROSITE" id="PS50102"/>
    </source>
</evidence>
<evidence type="ECO:0000256" key="6">
    <source>
        <dbReference type="SAM" id="MobiDB-lite"/>
    </source>
</evidence>
<sequence length="572" mass="63854">MTSGPEGASGASSSNQDAPPPASEAAVQRIMEAVQELQRRTGYPLVQENSQRRYGPPPGWEGPPPPKGCEVFIGKIPRDLFEDELVPVLERAGRIYEVRIMMDSQGVNRGYGFVQYTNLQEAETALRTLNNYEIRPHRYLGITRSVDNNRLFVGGIPKTRLREEVLEEMKRLCEGVNKIILYPCVNDRTKNRGYAFVEFDSHKAAAMARRKFFTNRILLWGTTEVKVDWAEPELMVDNDTMSKVKVIYVRNLALTTTEDDLRNLCVTIGGVERVKKQKDYAFVHFSTREQAETAKASLNGRNVHGCELEVTWAKPVKNREEYQQRKALARSMVSIGQNQSPCFPFTPAGEPLIMMPQVRRAAGTQGIQNPMHKGITPRHRPSEPQLVSIPAAPLYIPQEPRVKTSDEILSELCAQEKWGEPFYETFEVQTDKGSNYNSKVVIPGFPSGAAHFHSEKLATSIDDARNAAADNVLRQLGNAQLVQTALRSPTLTPHYFVPPTVGIAPIMTPSVPAATNPPNLTYPAGAYFMPQTTFTGYESLHPYAMQAFYQQAAMMTQPGLVMEKARYGGTGE</sequence>
<dbReference type="InterPro" id="IPR006535">
    <property type="entry name" value="HnRNP_R/Q_splicing_fac"/>
</dbReference>
<dbReference type="PROSITE" id="PS50102">
    <property type="entry name" value="RRM"/>
    <property type="match status" value="3"/>
</dbReference>
<dbReference type="CDD" id="cd12250">
    <property type="entry name" value="RRM2_hnRNPR_like"/>
    <property type="match status" value="1"/>
</dbReference>
<dbReference type="GO" id="GO:0003723">
    <property type="term" value="F:RNA binding"/>
    <property type="evidence" value="ECO:0007669"/>
    <property type="project" value="UniProtKB-UniRule"/>
</dbReference>
<comment type="subcellular location">
    <subcellularLocation>
        <location evidence="1">Cytoplasm</location>
    </subcellularLocation>
</comment>
<dbReference type="NCBIfam" id="TIGR01648">
    <property type="entry name" value="hnRNP-R-Q"/>
    <property type="match status" value="1"/>
</dbReference>
<dbReference type="FunFam" id="3.30.70.330:FF:000026">
    <property type="entry name" value="APOBEC1 complementation factor isoform X1"/>
    <property type="match status" value="1"/>
</dbReference>
<proteinExistence type="predicted"/>
<comment type="caution">
    <text evidence="8">The sequence shown here is derived from an EMBL/GenBank/DDBJ whole genome shotgun (WGS) entry which is preliminary data.</text>
</comment>
<dbReference type="SUPFAM" id="SSF54928">
    <property type="entry name" value="RNA-binding domain, RBD"/>
    <property type="match status" value="2"/>
</dbReference>
<keyword evidence="9" id="KW-1185">Reference proteome</keyword>
<dbReference type="Gene3D" id="3.30.160.20">
    <property type="match status" value="1"/>
</dbReference>
<dbReference type="EMBL" id="JAXCGZ010007618">
    <property type="protein sequence ID" value="KAK7078954.1"/>
    <property type="molecule type" value="Genomic_DNA"/>
</dbReference>
<organism evidence="8 9">
    <name type="scientific">Halocaridina rubra</name>
    <name type="common">Hawaiian red shrimp</name>
    <dbReference type="NCBI Taxonomy" id="373956"/>
    <lineage>
        <taxon>Eukaryota</taxon>
        <taxon>Metazoa</taxon>
        <taxon>Ecdysozoa</taxon>
        <taxon>Arthropoda</taxon>
        <taxon>Crustacea</taxon>
        <taxon>Multicrustacea</taxon>
        <taxon>Malacostraca</taxon>
        <taxon>Eumalacostraca</taxon>
        <taxon>Eucarida</taxon>
        <taxon>Decapoda</taxon>
        <taxon>Pleocyemata</taxon>
        <taxon>Caridea</taxon>
        <taxon>Atyoidea</taxon>
        <taxon>Atyidae</taxon>
        <taxon>Halocaridina</taxon>
    </lineage>
</organism>
<dbReference type="AlphaFoldDB" id="A0AAN9A9B8"/>
<reference evidence="8 9" key="1">
    <citation type="submission" date="2023-11" db="EMBL/GenBank/DDBJ databases">
        <title>Halocaridina rubra genome assembly.</title>
        <authorList>
            <person name="Smith C."/>
        </authorList>
    </citation>
    <scope>NUCLEOTIDE SEQUENCE [LARGE SCALE GENOMIC DNA]</scope>
    <source>
        <strain evidence="8">EP-1</strain>
        <tissue evidence="8">Whole</tissue>
    </source>
</reference>
<evidence type="ECO:0000313" key="9">
    <source>
        <dbReference type="Proteomes" id="UP001381693"/>
    </source>
</evidence>
<evidence type="ECO:0000256" key="5">
    <source>
        <dbReference type="PROSITE-ProRule" id="PRU00176"/>
    </source>
</evidence>
<keyword evidence="2" id="KW-0963">Cytoplasm</keyword>
<dbReference type="InterPro" id="IPR012677">
    <property type="entry name" value="Nucleotide-bd_a/b_plait_sf"/>
</dbReference>
<keyword evidence="3" id="KW-0677">Repeat</keyword>
<dbReference type="SMART" id="SM00360">
    <property type="entry name" value="RRM"/>
    <property type="match status" value="3"/>
</dbReference>
<dbReference type="CDD" id="cd12249">
    <property type="entry name" value="RRM1_hnRNPR_like"/>
    <property type="match status" value="1"/>
</dbReference>
<evidence type="ECO:0000313" key="8">
    <source>
        <dbReference type="EMBL" id="KAK7078954.1"/>
    </source>
</evidence>
<gene>
    <name evidence="8" type="primary">A1CF</name>
    <name evidence="8" type="ORF">SK128_016863</name>
</gene>
<feature type="compositionally biased region" description="Pro residues" evidence="6">
    <location>
        <begin position="55"/>
        <end position="64"/>
    </location>
</feature>
<dbReference type="InterPro" id="IPR035979">
    <property type="entry name" value="RBD_domain_sf"/>
</dbReference>
<dbReference type="PANTHER" id="PTHR21245">
    <property type="entry name" value="HETEROGENEOUS NUCLEAR RIBONUCLEOPROTEIN"/>
    <property type="match status" value="1"/>
</dbReference>
<feature type="domain" description="RRM" evidence="7">
    <location>
        <begin position="149"/>
        <end position="232"/>
    </location>
</feature>
<dbReference type="FunFam" id="3.30.70.330:FF:000022">
    <property type="entry name" value="APOBEC1 complementation factor isoform X1"/>
    <property type="match status" value="1"/>
</dbReference>
<name>A0AAN9A9B8_HALRR</name>
<dbReference type="Pfam" id="PF00076">
    <property type="entry name" value="RRM_1"/>
    <property type="match status" value="3"/>
</dbReference>
<dbReference type="Gene3D" id="3.30.70.330">
    <property type="match status" value="3"/>
</dbReference>
<dbReference type="Proteomes" id="UP001381693">
    <property type="component" value="Unassembled WGS sequence"/>
</dbReference>
<accession>A0AAN9A9B8</accession>
<evidence type="ECO:0000256" key="2">
    <source>
        <dbReference type="ARBA" id="ARBA00022490"/>
    </source>
</evidence>